<dbReference type="InParanoid" id="K5UII1"/>
<evidence type="ECO:0000313" key="1">
    <source>
        <dbReference type="EMBL" id="EKM49296.1"/>
    </source>
</evidence>
<evidence type="ECO:0000313" key="2">
    <source>
        <dbReference type="Proteomes" id="UP000008370"/>
    </source>
</evidence>
<feature type="non-terminal residue" evidence="1">
    <location>
        <position position="68"/>
    </location>
</feature>
<accession>K5UII1</accession>
<protein>
    <submittedName>
        <fullName evidence="1">Uncharacterized protein</fullName>
    </submittedName>
</protein>
<sequence length="68" mass="7612">MADTKTAHVWGIDNGSQATPSKGVRNFVLAKSEFEIDALDMRKWCPRILARIWLANSNCSVDVVAHRL</sequence>
<dbReference type="EMBL" id="JH930490">
    <property type="protein sequence ID" value="EKM49296.1"/>
    <property type="molecule type" value="Genomic_DNA"/>
</dbReference>
<name>K5UII1_PHACS</name>
<gene>
    <name evidence="1" type="ORF">PHACADRAFT_265704</name>
</gene>
<dbReference type="KEGG" id="pco:PHACADRAFT_265704"/>
<organism evidence="1 2">
    <name type="scientific">Phanerochaete carnosa (strain HHB-10118-sp)</name>
    <name type="common">White-rot fungus</name>
    <name type="synonym">Peniophora carnosa</name>
    <dbReference type="NCBI Taxonomy" id="650164"/>
    <lineage>
        <taxon>Eukaryota</taxon>
        <taxon>Fungi</taxon>
        <taxon>Dikarya</taxon>
        <taxon>Basidiomycota</taxon>
        <taxon>Agaricomycotina</taxon>
        <taxon>Agaricomycetes</taxon>
        <taxon>Polyporales</taxon>
        <taxon>Phanerochaetaceae</taxon>
        <taxon>Phanerochaete</taxon>
    </lineage>
</organism>
<reference evidence="1 2" key="1">
    <citation type="journal article" date="2012" name="BMC Genomics">
        <title>Comparative genomics of the white-rot fungi, Phanerochaete carnosa and P. chrysosporium, to elucidate the genetic basis of the distinct wood types they colonize.</title>
        <authorList>
            <person name="Suzuki H."/>
            <person name="MacDonald J."/>
            <person name="Syed K."/>
            <person name="Salamov A."/>
            <person name="Hori C."/>
            <person name="Aerts A."/>
            <person name="Henrissat B."/>
            <person name="Wiebenga A."/>
            <person name="vanKuyk P.A."/>
            <person name="Barry K."/>
            <person name="Lindquist E."/>
            <person name="LaButti K."/>
            <person name="Lapidus A."/>
            <person name="Lucas S."/>
            <person name="Coutinho P."/>
            <person name="Gong Y."/>
            <person name="Samejima M."/>
            <person name="Mahadevan R."/>
            <person name="Abou-Zaid M."/>
            <person name="de Vries R.P."/>
            <person name="Igarashi K."/>
            <person name="Yadav J.S."/>
            <person name="Grigoriev I.V."/>
            <person name="Master E.R."/>
        </authorList>
    </citation>
    <scope>NUCLEOTIDE SEQUENCE [LARGE SCALE GENOMIC DNA]</scope>
    <source>
        <strain evidence="1 2">HHB-10118-sp</strain>
    </source>
</reference>
<dbReference type="HOGENOM" id="CLU_204936_0_0_1"/>
<proteinExistence type="predicted"/>
<dbReference type="Proteomes" id="UP000008370">
    <property type="component" value="Unassembled WGS sequence"/>
</dbReference>
<dbReference type="RefSeq" id="XP_007402157.1">
    <property type="nucleotide sequence ID" value="XM_007402095.1"/>
</dbReference>
<keyword evidence="2" id="KW-1185">Reference proteome</keyword>
<dbReference type="GeneID" id="18919174"/>
<dbReference type="AlphaFoldDB" id="K5UII1"/>